<gene>
    <name evidence="3" type="ordered locus">NT01EI_1897</name>
</gene>
<feature type="transmembrane region" description="Helical" evidence="1">
    <location>
        <begin position="75"/>
        <end position="93"/>
    </location>
</feature>
<dbReference type="PATRIC" id="fig|634503.3.peg.1700"/>
<dbReference type="Proteomes" id="UP000001485">
    <property type="component" value="Chromosome"/>
</dbReference>
<feature type="transmembrane region" description="Helical" evidence="1">
    <location>
        <begin position="7"/>
        <end position="28"/>
    </location>
</feature>
<feature type="transmembrane region" description="Helical" evidence="1">
    <location>
        <begin position="99"/>
        <end position="121"/>
    </location>
</feature>
<feature type="transmembrane region" description="Helical" evidence="1">
    <location>
        <begin position="133"/>
        <end position="152"/>
    </location>
</feature>
<keyword evidence="1" id="KW-0472">Membrane</keyword>
<evidence type="ECO:0000259" key="2">
    <source>
        <dbReference type="Pfam" id="PF00892"/>
    </source>
</evidence>
<proteinExistence type="predicted"/>
<reference evidence="4" key="1">
    <citation type="submission" date="2009-03" db="EMBL/GenBank/DDBJ databases">
        <title>Complete genome sequence of Edwardsiella ictaluri 93-146.</title>
        <authorList>
            <person name="Williams M.L."/>
            <person name="Gillaspy A.F."/>
            <person name="Dyer D.W."/>
            <person name="Thune R.L."/>
            <person name="Waldbieser G.C."/>
            <person name="Schuster S.C."/>
            <person name="Gipson J."/>
            <person name="Zaitshik J."/>
            <person name="Landry C."/>
            <person name="Lawrence M.L."/>
        </authorList>
    </citation>
    <scope>NUCLEOTIDE SEQUENCE [LARGE SCALE GENOMIC DNA]</scope>
    <source>
        <strain evidence="4">93-146</strain>
    </source>
</reference>
<dbReference type="GO" id="GO:0016020">
    <property type="term" value="C:membrane"/>
    <property type="evidence" value="ECO:0007669"/>
    <property type="project" value="InterPro"/>
</dbReference>
<dbReference type="AlphaFoldDB" id="C5B857"/>
<feature type="transmembrane region" description="Helical" evidence="1">
    <location>
        <begin position="164"/>
        <end position="184"/>
    </location>
</feature>
<dbReference type="Pfam" id="PF00892">
    <property type="entry name" value="EamA"/>
    <property type="match status" value="1"/>
</dbReference>
<evidence type="ECO:0000313" key="4">
    <source>
        <dbReference type="Proteomes" id="UP000001485"/>
    </source>
</evidence>
<organism evidence="3 4">
    <name type="scientific">Edwardsiella ictaluri (strain 93-146)</name>
    <dbReference type="NCBI Taxonomy" id="634503"/>
    <lineage>
        <taxon>Bacteria</taxon>
        <taxon>Pseudomonadati</taxon>
        <taxon>Pseudomonadota</taxon>
        <taxon>Gammaproteobacteria</taxon>
        <taxon>Enterobacterales</taxon>
        <taxon>Hafniaceae</taxon>
        <taxon>Edwardsiella</taxon>
    </lineage>
</organism>
<feature type="transmembrane region" description="Helical" evidence="1">
    <location>
        <begin position="281"/>
        <end position="302"/>
    </location>
</feature>
<reference evidence="3 4" key="2">
    <citation type="journal article" date="2012" name="J. Bacteriol.">
        <title>Genome Sequence of Edwardsiella ictaluri 93-146, a Strain Associated with a Natural Channel Catfish Outbreak of Enteric Septicemia of Catfish.</title>
        <authorList>
            <person name="Williams M.L."/>
            <person name="Gillaspy A.F."/>
            <person name="Dyer D.W."/>
            <person name="Thune R.L."/>
            <person name="Waldbieser G.C."/>
            <person name="Schuster S.C."/>
            <person name="Gipson J."/>
            <person name="Zaitshik J."/>
            <person name="Landry C."/>
            <person name="Banes M.M."/>
            <person name="Lawrence M.L."/>
        </authorList>
    </citation>
    <scope>NUCLEOTIDE SEQUENCE [LARGE SCALE GENOMIC DNA]</scope>
    <source>
        <strain evidence="3 4">93-146</strain>
    </source>
</reference>
<feature type="transmembrane region" description="Helical" evidence="1">
    <location>
        <begin position="34"/>
        <end position="54"/>
    </location>
</feature>
<feature type="domain" description="EamA" evidence="2">
    <location>
        <begin position="166"/>
        <end position="299"/>
    </location>
</feature>
<feature type="transmembrane region" description="Helical" evidence="1">
    <location>
        <begin position="227"/>
        <end position="246"/>
    </location>
</feature>
<protein>
    <recommendedName>
        <fullName evidence="2">EamA domain-containing protein</fullName>
    </recommendedName>
</protein>
<dbReference type="GeneID" id="69538843"/>
<feature type="transmembrane region" description="Helical" evidence="1">
    <location>
        <begin position="258"/>
        <end position="275"/>
    </location>
</feature>
<dbReference type="InterPro" id="IPR000620">
    <property type="entry name" value="EamA_dom"/>
</dbReference>
<name>C5B857_EDWI9</name>
<dbReference type="EMBL" id="CP001600">
    <property type="protein sequence ID" value="ACR69073.1"/>
    <property type="molecule type" value="Genomic_DNA"/>
</dbReference>
<sequence>MSTNAAFSGVSLGVVFCMISAGFDVYVANVIQEVNPAIFIIYCFILSTLVFSIISSVKKGSRYYFIKAKANFGNLFLVNSAVLLNWGGLILSLKYLEPAVVGIASVACGPALTLIISRYIIKDTSHPTKYEGYAAWVILTSVVVMLVNSYVGKSGVTDTTTTERIIGISCVVLSAIGTVLYTFFSKRLSTGDWKTYEILGVRNILMLLVTLFYMFSYEISFLLNKEMLLIILSLSIIGHILPVFLIQSSIATLDPIHVSLILLLLPIFTLLFQFFDPRIHISSETFITVIMITFLLIILSIVKLQKIDKDER</sequence>
<feature type="transmembrane region" description="Helical" evidence="1">
    <location>
        <begin position="196"/>
        <end position="215"/>
    </location>
</feature>
<dbReference type="RefSeq" id="WP_015871217.1">
    <property type="nucleotide sequence ID" value="NC_012779.2"/>
</dbReference>
<evidence type="ECO:0000256" key="1">
    <source>
        <dbReference type="SAM" id="Phobius"/>
    </source>
</evidence>
<evidence type="ECO:0000313" key="3">
    <source>
        <dbReference type="EMBL" id="ACR69073.1"/>
    </source>
</evidence>
<keyword evidence="1" id="KW-0812">Transmembrane</keyword>
<accession>C5B857</accession>
<dbReference type="KEGG" id="eic:NT01EI_1897"/>
<dbReference type="HOGENOM" id="CLU_075521_1_0_6"/>
<keyword evidence="1" id="KW-1133">Transmembrane helix</keyword>
<dbReference type="OrthoDB" id="6847955at2"/>